<name>A0A2S9XSX6_9BACT</name>
<dbReference type="Gene3D" id="1.10.101.10">
    <property type="entry name" value="PGBD-like superfamily/PGBD"/>
    <property type="match status" value="1"/>
</dbReference>
<dbReference type="Pfam" id="PF01471">
    <property type="entry name" value="PG_binding_1"/>
    <property type="match status" value="1"/>
</dbReference>
<dbReference type="Gene3D" id="3.10.350.10">
    <property type="entry name" value="LysM domain"/>
    <property type="match status" value="1"/>
</dbReference>
<reference evidence="2 3" key="1">
    <citation type="submission" date="2018-03" db="EMBL/GenBank/DDBJ databases">
        <title>Draft Genome Sequences of the Obligatory Marine Myxobacteria Enhygromyxa salina SWB005.</title>
        <authorList>
            <person name="Poehlein A."/>
            <person name="Moghaddam J.A."/>
            <person name="Harms H."/>
            <person name="Alanjari M."/>
            <person name="Koenig G.M."/>
            <person name="Daniel R."/>
            <person name="Schaeberle T.F."/>
        </authorList>
    </citation>
    <scope>NUCLEOTIDE SEQUENCE [LARGE SCALE GENOMIC DNA]</scope>
    <source>
        <strain evidence="2 3">SWB005</strain>
    </source>
</reference>
<evidence type="ECO:0000259" key="1">
    <source>
        <dbReference type="Pfam" id="PF01471"/>
    </source>
</evidence>
<feature type="domain" description="Peptidoglycan binding-like" evidence="1">
    <location>
        <begin position="150"/>
        <end position="202"/>
    </location>
</feature>
<proteinExistence type="predicted"/>
<evidence type="ECO:0000313" key="3">
    <source>
        <dbReference type="Proteomes" id="UP000237968"/>
    </source>
</evidence>
<dbReference type="OrthoDB" id="5512387at2"/>
<gene>
    <name evidence="2" type="ORF">ENSA5_37090</name>
</gene>
<dbReference type="SUPFAM" id="SSF47090">
    <property type="entry name" value="PGBD-like"/>
    <property type="match status" value="1"/>
</dbReference>
<dbReference type="AlphaFoldDB" id="A0A2S9XSX6"/>
<dbReference type="InterPro" id="IPR036366">
    <property type="entry name" value="PGBDSf"/>
</dbReference>
<dbReference type="InterPro" id="IPR002477">
    <property type="entry name" value="Peptidoglycan-bd-like"/>
</dbReference>
<accession>A0A2S9XSX6</accession>
<dbReference type="InterPro" id="IPR036365">
    <property type="entry name" value="PGBD-like_sf"/>
</dbReference>
<evidence type="ECO:0000313" key="2">
    <source>
        <dbReference type="EMBL" id="PRP95840.1"/>
    </source>
</evidence>
<dbReference type="Proteomes" id="UP000237968">
    <property type="component" value="Unassembled WGS sequence"/>
</dbReference>
<comment type="caution">
    <text evidence="2">The sequence shown here is derived from an EMBL/GenBank/DDBJ whole genome shotgun (WGS) entry which is preliminary data.</text>
</comment>
<organism evidence="2 3">
    <name type="scientific">Enhygromyxa salina</name>
    <dbReference type="NCBI Taxonomy" id="215803"/>
    <lineage>
        <taxon>Bacteria</taxon>
        <taxon>Pseudomonadati</taxon>
        <taxon>Myxococcota</taxon>
        <taxon>Polyangia</taxon>
        <taxon>Nannocystales</taxon>
        <taxon>Nannocystaceae</taxon>
        <taxon>Enhygromyxa</taxon>
    </lineage>
</organism>
<keyword evidence="3" id="KW-1185">Reference proteome</keyword>
<sequence>MGSKKYKVKQGECMSSIAHAHGFFWETLWSDADNEELRSERESPFVLEAGDIVSIPPLRQRKETCQTGVRHTFRRKGVPAKLSLQLCVGGEPLAEVGYILEHSGQEFLGATDAQGHVEVYIPPYTPKAILRVGDRVYDVTPRSLDPAETIRGAQARLANLGYYHGKVHGKLDTLTGLAIRRLQADHELDVTGELDDPTISALKTAYAAER</sequence>
<dbReference type="InterPro" id="IPR036779">
    <property type="entry name" value="LysM_dom_sf"/>
</dbReference>
<protein>
    <submittedName>
        <fullName evidence="2">Putative peptidoglycan binding domain protein</fullName>
    </submittedName>
</protein>
<dbReference type="EMBL" id="PVNK01000166">
    <property type="protein sequence ID" value="PRP95840.1"/>
    <property type="molecule type" value="Genomic_DNA"/>
</dbReference>